<evidence type="ECO:0000313" key="5">
    <source>
        <dbReference type="EMBL" id="CAF1157340.1"/>
    </source>
</evidence>
<dbReference type="PROSITE" id="PS00022">
    <property type="entry name" value="EGF_1"/>
    <property type="match status" value="1"/>
</dbReference>
<dbReference type="Proteomes" id="UP000663852">
    <property type="component" value="Unassembled WGS sequence"/>
</dbReference>
<evidence type="ECO:0000313" key="6">
    <source>
        <dbReference type="Proteomes" id="UP000663852"/>
    </source>
</evidence>
<comment type="subcellular location">
    <subcellularLocation>
        <location evidence="1">Secreted</location>
    </subcellularLocation>
</comment>
<dbReference type="GO" id="GO:0050482">
    <property type="term" value="P:arachidonate secretion"/>
    <property type="evidence" value="ECO:0007669"/>
    <property type="project" value="InterPro"/>
</dbReference>
<feature type="domain" description="EGF-like" evidence="4">
    <location>
        <begin position="592"/>
        <end position="624"/>
    </location>
</feature>
<feature type="disulfide bond" evidence="3">
    <location>
        <begin position="596"/>
        <end position="606"/>
    </location>
</feature>
<reference evidence="5" key="1">
    <citation type="submission" date="2021-02" db="EMBL/GenBank/DDBJ databases">
        <authorList>
            <person name="Nowell W R."/>
        </authorList>
    </citation>
    <scope>NUCLEOTIDE SEQUENCE</scope>
</reference>
<evidence type="ECO:0000256" key="3">
    <source>
        <dbReference type="PROSITE-ProRule" id="PRU00076"/>
    </source>
</evidence>
<dbReference type="InterPro" id="IPR036444">
    <property type="entry name" value="PLipase_A2_dom_sf"/>
</dbReference>
<dbReference type="GO" id="GO:0004623">
    <property type="term" value="F:phospholipase A2 activity"/>
    <property type="evidence" value="ECO:0007669"/>
    <property type="project" value="InterPro"/>
</dbReference>
<dbReference type="OrthoDB" id="3935740at2759"/>
<name>A0A814T5M1_ADIRI</name>
<dbReference type="PROSITE" id="PS50026">
    <property type="entry name" value="EGF_3"/>
    <property type="match status" value="1"/>
</dbReference>
<dbReference type="SUPFAM" id="SSF48619">
    <property type="entry name" value="Phospholipase A2, PLA2"/>
    <property type="match status" value="1"/>
</dbReference>
<dbReference type="InterPro" id="IPR033113">
    <property type="entry name" value="PLA2_histidine"/>
</dbReference>
<accession>A0A814T5M1</accession>
<organism evidence="5 6">
    <name type="scientific">Adineta ricciae</name>
    <name type="common">Rotifer</name>
    <dbReference type="NCBI Taxonomy" id="249248"/>
    <lineage>
        <taxon>Eukaryota</taxon>
        <taxon>Metazoa</taxon>
        <taxon>Spiralia</taxon>
        <taxon>Gnathifera</taxon>
        <taxon>Rotifera</taxon>
        <taxon>Eurotatoria</taxon>
        <taxon>Bdelloidea</taxon>
        <taxon>Adinetida</taxon>
        <taxon>Adinetidae</taxon>
        <taxon>Adineta</taxon>
    </lineage>
</organism>
<feature type="disulfide bond" evidence="3">
    <location>
        <begin position="614"/>
        <end position="623"/>
    </location>
</feature>
<sequence length="881" mass="94775">MPMNDSRPNVVVVVSLYDTIASVFLGYTNKAFVRQQTLATGSGSRLNSFIVSDFNRDHQLDFVATNLDDKIVRLLYKHSNRSFSSQNRTFNVRYQSEPWAVNIIDYNNDTFLDVTMANHCSSNVGIFLGFGNGSFDDLEMLSVGYIALPISVVIVVISTMTKEQIPQLLLKHIPVRTSHDQSIGKQPLAVITVIIHSFADVLTLKDNPHLTFCQYYITRINVPKFLSLDNVRLRLLFRVLRSTAGCGPMGLNIDKLLQKLNRNTLIPCCVQHDACYQTCGNKRSVCDDRFYTCLKTACSRQTPVSRECSTIATSMYTAVRGGAAHCNNGVRDTAETGSDCGGECSIGRKCNEKSTCNKTTDCDTGVCASNICLPAHCNNKIMDFSETGIDCGGPCANGKKCNDEAKCNMCGGCVSDVCESNVCLPAQCKNLVMDSGETGIDCGGVCAAGRKCRNYAGCAKDSDCASSYCASNVCIPSTCNNGVIDSNETGTDCGGVCVPAKKCMTYTGCKENIDCSSGLCSSDTCIPTECNNDILDSGETGIDCGGNCAPGQKCPDGIGCNTGSDCLFGNCYNGFLWYVMLFWKCDERYRLTAATCHSPCLNGGTCIAAGVCQCLLGLAGPTCAIQISCPTDSQPSASGTCVNTRVNFNNCGGIGVVCSGSDISCSNGICSTTIPPVVLQDPMIISSWGDTGTVDDQTTSITLPFYVEFYNYRTFTLTLSSNGVVCFGGCSMDYLNTNLPSSSFSNATIFAFWDDLYLAHGTTSQGIYYSTTGGVPNRQFTIEYYASRSSQLYRFQVERNLNTAVQVIFDENSLGIVTIRYFQADDGGAYATIGVQESSTGSFMQYAANTANAVPVGSESTISPTLTLIFNSKTNTFTKTP</sequence>
<dbReference type="GO" id="GO:0006644">
    <property type="term" value="P:phospholipid metabolic process"/>
    <property type="evidence" value="ECO:0007669"/>
    <property type="project" value="InterPro"/>
</dbReference>
<dbReference type="PROSITE" id="PS00118">
    <property type="entry name" value="PA2_HIS"/>
    <property type="match status" value="1"/>
</dbReference>
<dbReference type="InterPro" id="IPR000742">
    <property type="entry name" value="EGF"/>
</dbReference>
<dbReference type="PANTHER" id="PTHR46580">
    <property type="entry name" value="SENSOR KINASE-RELATED"/>
    <property type="match status" value="1"/>
</dbReference>
<comment type="caution">
    <text evidence="3">Lacks conserved residue(s) required for the propagation of feature annotation.</text>
</comment>
<evidence type="ECO:0000256" key="1">
    <source>
        <dbReference type="ARBA" id="ARBA00004613"/>
    </source>
</evidence>
<dbReference type="Gene3D" id="1.20.90.10">
    <property type="entry name" value="Phospholipase A2 domain"/>
    <property type="match status" value="1"/>
</dbReference>
<keyword evidence="2" id="KW-0964">Secreted</keyword>
<evidence type="ECO:0000259" key="4">
    <source>
        <dbReference type="PROSITE" id="PS50026"/>
    </source>
</evidence>
<dbReference type="AlphaFoldDB" id="A0A814T5M1"/>
<dbReference type="EMBL" id="CAJNOJ010000123">
    <property type="protein sequence ID" value="CAF1157340.1"/>
    <property type="molecule type" value="Genomic_DNA"/>
</dbReference>
<dbReference type="GO" id="GO:0005576">
    <property type="term" value="C:extracellular region"/>
    <property type="evidence" value="ECO:0007669"/>
    <property type="project" value="UniProtKB-SubCell"/>
</dbReference>
<gene>
    <name evidence="5" type="ORF">EDS130_LOCUS22945</name>
</gene>
<dbReference type="InterPro" id="IPR028994">
    <property type="entry name" value="Integrin_alpha_N"/>
</dbReference>
<comment type="caution">
    <text evidence="5">The sequence shown here is derived from an EMBL/GenBank/DDBJ whole genome shotgun (WGS) entry which is preliminary data.</text>
</comment>
<protein>
    <recommendedName>
        <fullName evidence="4">EGF-like domain-containing protein</fullName>
    </recommendedName>
</protein>
<dbReference type="SUPFAM" id="SSF69318">
    <property type="entry name" value="Integrin alpha N-terminal domain"/>
    <property type="match status" value="1"/>
</dbReference>
<keyword evidence="3" id="KW-1015">Disulfide bond</keyword>
<evidence type="ECO:0000256" key="2">
    <source>
        <dbReference type="ARBA" id="ARBA00022525"/>
    </source>
</evidence>
<keyword evidence="3" id="KW-0245">EGF-like domain</keyword>
<proteinExistence type="predicted"/>